<evidence type="ECO:0000313" key="2">
    <source>
        <dbReference type="EMBL" id="GAP43519.1"/>
    </source>
</evidence>
<gene>
    <name evidence="2" type="ORF">TBC1_111675</name>
</gene>
<name>A0A0S7C406_9BACT</name>
<dbReference type="InterPro" id="IPR000073">
    <property type="entry name" value="AB_hydrolase_1"/>
</dbReference>
<dbReference type="RefSeq" id="WP_062040747.1">
    <property type="nucleotide sequence ID" value="NZ_DF968182.1"/>
</dbReference>
<dbReference type="Gene3D" id="3.40.50.1820">
    <property type="entry name" value="alpha/beta hydrolase"/>
    <property type="match status" value="1"/>
</dbReference>
<organism evidence="2">
    <name type="scientific">Lentimicrobium saccharophilum</name>
    <dbReference type="NCBI Taxonomy" id="1678841"/>
    <lineage>
        <taxon>Bacteria</taxon>
        <taxon>Pseudomonadati</taxon>
        <taxon>Bacteroidota</taxon>
        <taxon>Bacteroidia</taxon>
        <taxon>Bacteroidales</taxon>
        <taxon>Lentimicrobiaceae</taxon>
        <taxon>Lentimicrobium</taxon>
    </lineage>
</organism>
<dbReference type="InterPro" id="IPR029058">
    <property type="entry name" value="AB_hydrolase_fold"/>
</dbReference>
<sequence>MSESITYRNTPLFYRKTGKGPWVVLLHGFMESAEIWSGLAAVLEKEFSVLMIDLPGHGRSGMLGEVHTMPDMAAAVSAILRYEGVDDFVLCGHSMGGYVAAELAATSGNHVKGMVLLHSHLAPDDEVAKENRSRTINIVKLNHTGFIHQFIPDLFANENRERLSGEIEILTNRAAATPPRSIIASLEGMKLRTGSLDFLIQTEMPLYFVIGKNDSRMPYNKVMAQAMLGRNVQVMLLDNVGHMGFLEAPEKVFPALHDFIRRCCES</sequence>
<keyword evidence="3" id="KW-1185">Reference proteome</keyword>
<dbReference type="Proteomes" id="UP000053091">
    <property type="component" value="Unassembled WGS sequence"/>
</dbReference>
<dbReference type="PRINTS" id="PR00111">
    <property type="entry name" value="ABHYDROLASE"/>
</dbReference>
<proteinExistence type="predicted"/>
<accession>A0A0S7C406</accession>
<evidence type="ECO:0000259" key="1">
    <source>
        <dbReference type="Pfam" id="PF00561"/>
    </source>
</evidence>
<dbReference type="InterPro" id="IPR050266">
    <property type="entry name" value="AB_hydrolase_sf"/>
</dbReference>
<dbReference type="SUPFAM" id="SSF53474">
    <property type="entry name" value="alpha/beta-Hydrolases"/>
    <property type="match status" value="1"/>
</dbReference>
<protein>
    <submittedName>
        <fullName evidence="2">Pimeloyl-ACP methyl ester carboxylesterase</fullName>
    </submittedName>
</protein>
<dbReference type="EMBL" id="DF968182">
    <property type="protein sequence ID" value="GAP43519.1"/>
    <property type="molecule type" value="Genomic_DNA"/>
</dbReference>
<dbReference type="Pfam" id="PF00561">
    <property type="entry name" value="Abhydrolase_1"/>
    <property type="match status" value="1"/>
</dbReference>
<dbReference type="AlphaFoldDB" id="A0A0S7C406"/>
<evidence type="ECO:0000313" key="3">
    <source>
        <dbReference type="Proteomes" id="UP000053091"/>
    </source>
</evidence>
<dbReference type="PANTHER" id="PTHR43798">
    <property type="entry name" value="MONOACYLGLYCEROL LIPASE"/>
    <property type="match status" value="1"/>
</dbReference>
<dbReference type="OrthoDB" id="9780932at2"/>
<feature type="domain" description="AB hydrolase-1" evidence="1">
    <location>
        <begin position="21"/>
        <end position="132"/>
    </location>
</feature>
<reference evidence="2" key="1">
    <citation type="journal article" date="2015" name="Genome Announc.">
        <title>Draft Genome Sequence of Bacteroidales Strain TBC1, a Novel Isolate from a Methanogenic Wastewater Treatment System.</title>
        <authorList>
            <person name="Tourlousse D.M."/>
            <person name="Matsuura N."/>
            <person name="Sun L."/>
            <person name="Toyonaga M."/>
            <person name="Kuroda K."/>
            <person name="Ohashi A."/>
            <person name="Cruz R."/>
            <person name="Yamaguchi T."/>
            <person name="Sekiguchi Y."/>
        </authorList>
    </citation>
    <scope>NUCLEOTIDE SEQUENCE [LARGE SCALE GENOMIC DNA]</scope>
    <source>
        <strain evidence="2">TBC1</strain>
    </source>
</reference>
<dbReference type="STRING" id="1678841.TBC1_111675"/>